<evidence type="ECO:0000259" key="1">
    <source>
        <dbReference type="Pfam" id="PF13843"/>
    </source>
</evidence>
<organism evidence="2 3">
    <name type="scientific">Popillia japonica</name>
    <name type="common">Japanese beetle</name>
    <dbReference type="NCBI Taxonomy" id="7064"/>
    <lineage>
        <taxon>Eukaryota</taxon>
        <taxon>Metazoa</taxon>
        <taxon>Ecdysozoa</taxon>
        <taxon>Arthropoda</taxon>
        <taxon>Hexapoda</taxon>
        <taxon>Insecta</taxon>
        <taxon>Pterygota</taxon>
        <taxon>Neoptera</taxon>
        <taxon>Endopterygota</taxon>
        <taxon>Coleoptera</taxon>
        <taxon>Polyphaga</taxon>
        <taxon>Scarabaeiformia</taxon>
        <taxon>Scarabaeidae</taxon>
        <taxon>Rutelinae</taxon>
        <taxon>Popillia</taxon>
    </lineage>
</organism>
<gene>
    <name evidence="2" type="ORF">QE152_g6173</name>
</gene>
<dbReference type="PANTHER" id="PTHR46599:SF3">
    <property type="entry name" value="PIGGYBAC TRANSPOSABLE ELEMENT-DERIVED PROTEIN 4"/>
    <property type="match status" value="1"/>
</dbReference>
<dbReference type="PANTHER" id="PTHR46599">
    <property type="entry name" value="PIGGYBAC TRANSPOSABLE ELEMENT-DERIVED PROTEIN 4"/>
    <property type="match status" value="1"/>
</dbReference>
<reference evidence="2 3" key="1">
    <citation type="journal article" date="2024" name="BMC Genomics">
        <title>De novo assembly and annotation of Popillia japonica's genome with initial clues to its potential as an invasive pest.</title>
        <authorList>
            <person name="Cucini C."/>
            <person name="Boschi S."/>
            <person name="Funari R."/>
            <person name="Cardaioli E."/>
            <person name="Iannotti N."/>
            <person name="Marturano G."/>
            <person name="Paoli F."/>
            <person name="Bruttini M."/>
            <person name="Carapelli A."/>
            <person name="Frati F."/>
            <person name="Nardi F."/>
        </authorList>
    </citation>
    <scope>NUCLEOTIDE SEQUENCE [LARGE SCALE GENOMIC DNA]</scope>
    <source>
        <strain evidence="2">DMR45628</strain>
    </source>
</reference>
<comment type="caution">
    <text evidence="2">The sequence shown here is derived from an EMBL/GenBank/DDBJ whole genome shotgun (WGS) entry which is preliminary data.</text>
</comment>
<evidence type="ECO:0000313" key="2">
    <source>
        <dbReference type="EMBL" id="KAK9746370.1"/>
    </source>
</evidence>
<dbReference type="Pfam" id="PF13843">
    <property type="entry name" value="DDE_Tnp_1_7"/>
    <property type="match status" value="1"/>
</dbReference>
<feature type="domain" description="PiggyBac transposable element-derived protein" evidence="1">
    <location>
        <begin position="1"/>
        <end position="120"/>
    </location>
</feature>
<evidence type="ECO:0000313" key="3">
    <source>
        <dbReference type="Proteomes" id="UP001458880"/>
    </source>
</evidence>
<name>A0AAW1MFS6_POPJA</name>
<accession>A0AAW1MFS6</accession>
<protein>
    <submittedName>
        <fullName evidence="2">Transposase IS4</fullName>
    </submittedName>
</protein>
<proteinExistence type="predicted"/>
<dbReference type="AlphaFoldDB" id="A0AAW1MFS6"/>
<dbReference type="Proteomes" id="UP001458880">
    <property type="component" value="Unassembled WGS sequence"/>
</dbReference>
<keyword evidence="3" id="KW-1185">Reference proteome</keyword>
<dbReference type="InterPro" id="IPR029526">
    <property type="entry name" value="PGBD"/>
</dbReference>
<dbReference type="EMBL" id="JASPKY010000040">
    <property type="protein sequence ID" value="KAK9746370.1"/>
    <property type="molecule type" value="Genomic_DNA"/>
</dbReference>
<sequence>MSYHQLPNWKHYWNGSPDLGLPMITSAMSRNRFEQILNSLHGNDNSQLRTDNRDKIFKLRPVVTALNKRFEALYKPTRKVSVYESMILFRGRSSIKQYSPMKPIKRGYKIWCMADQNGYVS</sequence>